<name>A0A6J4NJF0_9PSEU</name>
<dbReference type="EMBL" id="CADCUS010000093">
    <property type="protein sequence ID" value="CAA9386733.1"/>
    <property type="molecule type" value="Genomic_DNA"/>
</dbReference>
<organism evidence="1">
    <name type="scientific">uncultured Pseudonocardia sp</name>
    <dbReference type="NCBI Taxonomy" id="211455"/>
    <lineage>
        <taxon>Bacteria</taxon>
        <taxon>Bacillati</taxon>
        <taxon>Actinomycetota</taxon>
        <taxon>Actinomycetes</taxon>
        <taxon>Pseudonocardiales</taxon>
        <taxon>Pseudonocardiaceae</taxon>
        <taxon>Pseudonocardia</taxon>
        <taxon>environmental samples</taxon>
    </lineage>
</organism>
<accession>A0A6J4NJF0</accession>
<sequence>MADATGDPYTRLAHELASWPDLVRRLLVDHPVHGVECSGCTVPGGRMTATPPCSIRTLALTAAAHTRRER</sequence>
<proteinExistence type="predicted"/>
<gene>
    <name evidence="1" type="ORF">AVDCRST_MAG66-666</name>
</gene>
<reference evidence="1" key="1">
    <citation type="submission" date="2020-02" db="EMBL/GenBank/DDBJ databases">
        <authorList>
            <person name="Meier V. D."/>
        </authorList>
    </citation>
    <scope>NUCLEOTIDE SEQUENCE</scope>
    <source>
        <strain evidence="1">AVDCRST_MAG66</strain>
    </source>
</reference>
<dbReference type="AlphaFoldDB" id="A0A6J4NJF0"/>
<evidence type="ECO:0000313" key="1">
    <source>
        <dbReference type="EMBL" id="CAA9386733.1"/>
    </source>
</evidence>
<protein>
    <submittedName>
        <fullName evidence="1">Uncharacterized protein</fullName>
    </submittedName>
</protein>